<sequence>MNKIELNSDTLPTELVDLTTRYLQYLKFERAYSDHTVSNYSHTLISLMTFSAEKTLFAGKILTIRC</sequence>
<dbReference type="EMBL" id="JAQOMS010000002">
    <property type="protein sequence ID" value="MDC2890328.1"/>
    <property type="molecule type" value="Genomic_DNA"/>
</dbReference>
<dbReference type="InterPro" id="IPR004107">
    <property type="entry name" value="Integrase_SAM-like_N"/>
</dbReference>
<organism evidence="3 4">
    <name type="scientific">Psychrosphaera algicola</name>
    <dbReference type="NCBI Taxonomy" id="3023714"/>
    <lineage>
        <taxon>Bacteria</taxon>
        <taxon>Pseudomonadati</taxon>
        <taxon>Pseudomonadota</taxon>
        <taxon>Gammaproteobacteria</taxon>
        <taxon>Alteromonadales</taxon>
        <taxon>Pseudoalteromonadaceae</taxon>
        <taxon>Psychrosphaera</taxon>
    </lineage>
</organism>
<dbReference type="Pfam" id="PF02899">
    <property type="entry name" value="Phage_int_SAM_1"/>
    <property type="match status" value="1"/>
</dbReference>
<accession>A0ABT5FFJ7</accession>
<feature type="domain" description="Integrase SAM-like N-terminal" evidence="2">
    <location>
        <begin position="21"/>
        <end position="53"/>
    </location>
</feature>
<evidence type="ECO:0000259" key="2">
    <source>
        <dbReference type="Pfam" id="PF02899"/>
    </source>
</evidence>
<keyword evidence="1" id="KW-0238">DNA-binding</keyword>
<dbReference type="InterPro" id="IPR010998">
    <property type="entry name" value="Integrase_recombinase_N"/>
</dbReference>
<dbReference type="RefSeq" id="WP_272181547.1">
    <property type="nucleotide sequence ID" value="NZ_JAQOMS010000002.1"/>
</dbReference>
<protein>
    <submittedName>
        <fullName evidence="3">Site-specific integrase</fullName>
    </submittedName>
</protein>
<name>A0ABT5FFJ7_9GAMM</name>
<keyword evidence="4" id="KW-1185">Reference proteome</keyword>
<evidence type="ECO:0000313" key="4">
    <source>
        <dbReference type="Proteomes" id="UP001528411"/>
    </source>
</evidence>
<evidence type="ECO:0000256" key="1">
    <source>
        <dbReference type="ARBA" id="ARBA00023125"/>
    </source>
</evidence>
<evidence type="ECO:0000313" key="3">
    <source>
        <dbReference type="EMBL" id="MDC2890328.1"/>
    </source>
</evidence>
<gene>
    <name evidence="3" type="ORF">PN838_18170</name>
</gene>
<dbReference type="Proteomes" id="UP001528411">
    <property type="component" value="Unassembled WGS sequence"/>
</dbReference>
<proteinExistence type="predicted"/>
<dbReference type="Gene3D" id="1.10.150.130">
    <property type="match status" value="1"/>
</dbReference>
<reference evidence="3 4" key="1">
    <citation type="submission" date="2023-01" db="EMBL/GenBank/DDBJ databases">
        <title>Psychrosphaera sp. nov., isolated from marine algae.</title>
        <authorList>
            <person name="Bayburt H."/>
            <person name="Choi B.J."/>
            <person name="Kim J.M."/>
            <person name="Choi D.G."/>
            <person name="Jeon C.O."/>
        </authorList>
    </citation>
    <scope>NUCLEOTIDE SEQUENCE [LARGE SCALE GENOMIC DNA]</scope>
    <source>
        <strain evidence="3 4">G1-22</strain>
    </source>
</reference>
<comment type="caution">
    <text evidence="3">The sequence shown here is derived from an EMBL/GenBank/DDBJ whole genome shotgun (WGS) entry which is preliminary data.</text>
</comment>